<dbReference type="STRING" id="658172.CKC_01450"/>
<evidence type="ECO:0000313" key="2">
    <source>
        <dbReference type="Proteomes" id="UP000007038"/>
    </source>
</evidence>
<evidence type="ECO:0000313" key="1">
    <source>
        <dbReference type="EMBL" id="ADR52041.1"/>
    </source>
</evidence>
<dbReference type="HOGENOM" id="CLU_2936054_0_0_5"/>
<dbReference type="KEGG" id="lso:CKC_01450"/>
<protein>
    <submittedName>
        <fullName evidence="1">Uncharacterized protein</fullName>
    </submittedName>
</protein>
<accession>E4UCF1</accession>
<reference key="2">
    <citation type="submission" date="2010-11" db="EMBL/GenBank/DDBJ databases">
        <authorList>
            <person name="Lin H."/>
            <person name="Doddapaneni H.V."/>
            <person name="Lou B."/>
            <person name="Civerolo E.L."/>
            <person name="Chen C."/>
            <person name="Duan Y."/>
            <person name="Zhou L."/>
            <person name="Glynn J."/>
        </authorList>
    </citation>
    <scope>NUCLEOTIDE SEQUENCE</scope>
    <source>
        <strain>CLso-ZC1</strain>
    </source>
</reference>
<dbReference type="AlphaFoldDB" id="E4UCF1"/>
<proteinExistence type="predicted"/>
<reference evidence="2" key="1">
    <citation type="submission" date="2010-11" db="EMBL/GenBank/DDBJ databases">
        <title>Complete genome sequence of Candidatus Liberibacter solanacearum CLso-ZC1.</title>
        <authorList>
            <person name="Lin H."/>
            <person name="Doddapaneni H.V."/>
            <person name="Lou B."/>
            <person name="Civerolo E.L."/>
            <person name="Chen C."/>
            <person name="Duan Y."/>
            <person name="Zhou L."/>
            <person name="Glynn J."/>
        </authorList>
    </citation>
    <scope>NUCLEOTIDE SEQUENCE [LARGE SCALE GENOMIC DNA]</scope>
    <source>
        <strain evidence="2">CLso-ZC1</strain>
    </source>
</reference>
<name>E4UCF1_LIBSC</name>
<gene>
    <name evidence="1" type="ordered locus">CKC_01450</name>
</gene>
<organism evidence="1 2">
    <name type="scientific">Liberibacter solanacearum (strain CLso-ZC1)</name>
    <dbReference type="NCBI Taxonomy" id="658172"/>
    <lineage>
        <taxon>Bacteria</taxon>
        <taxon>Pseudomonadati</taxon>
        <taxon>Pseudomonadota</taxon>
        <taxon>Alphaproteobacteria</taxon>
        <taxon>Hyphomicrobiales</taxon>
        <taxon>Rhizobiaceae</taxon>
        <taxon>Liberibacter</taxon>
    </lineage>
</organism>
<dbReference type="Proteomes" id="UP000007038">
    <property type="component" value="Chromosome"/>
</dbReference>
<reference evidence="1 2" key="3">
    <citation type="journal article" date="2011" name="PLoS ONE">
        <title>The Complete Genome Sequence of 'Candidatus Liberibacter solanacearum', the Bacterium Associated with Potato Zebra Chip Disease.</title>
        <authorList>
            <person name="Lin H."/>
            <person name="Lou B."/>
            <person name="Glynn J.M."/>
            <person name="Doddapaneni H."/>
            <person name="Civerolo E.L."/>
            <person name="Chen C."/>
            <person name="Duan Y."/>
            <person name="Zhou L."/>
            <person name="Vahling C.M."/>
        </authorList>
    </citation>
    <scope>NUCLEOTIDE SEQUENCE [LARGE SCALE GENOMIC DNA]</scope>
    <source>
        <strain evidence="1 2">CLso-ZC1</strain>
    </source>
</reference>
<dbReference type="EMBL" id="CP002371">
    <property type="protein sequence ID" value="ADR52041.1"/>
    <property type="molecule type" value="Genomic_DNA"/>
</dbReference>
<sequence>MCSFGKLKTWKIPLYATSKRKIIFSSFLASISNERTTSKLVSEIEFTLTCTLICIAGFLF</sequence>